<gene>
    <name evidence="2" type="ORF">HXK21_05325</name>
</gene>
<sequence length="298" mass="32335">MNKPLLKNLYTAIGLLFIAAFLLPQQAEAQEENGLYLAGTAVTAENYNDLSGIEGVSGKVQYDPATKTLTLENATIHSTQESGHAGGLTNNIDGLTIYLIGDNSIIADHREGIYNMFQKLLTIKGSGKLTIKGTTTSIILGTRYGIFNQGFITINNCTIEVSGKDFGLCCGQWKFDRCNVRVQAPGSKAYQDSGSIASLHKKPEFIGCELSSPNGAYWKEYVIDPICDPLYGLFGADGKVVTDWVEIKKNTTGIDEPTTKTPTSTCGIYNLTGLKLDKPFEQQPAGIYIVDGVKKVKR</sequence>
<evidence type="ECO:0000313" key="2">
    <source>
        <dbReference type="EMBL" id="MBF0970445.1"/>
    </source>
</evidence>
<feature type="signal peptide" evidence="1">
    <location>
        <begin position="1"/>
        <end position="29"/>
    </location>
</feature>
<accession>A0A929RWA2</accession>
<keyword evidence="2" id="KW-0689">Ribosomal protein</keyword>
<keyword evidence="2" id="KW-0687">Ribonucleoprotein</keyword>
<protein>
    <submittedName>
        <fullName evidence="2">50S ribosomal protein L7/L12</fullName>
    </submittedName>
</protein>
<proteinExistence type="predicted"/>
<organism evidence="2 3">
    <name type="scientific">Alloprevotella tannerae</name>
    <dbReference type="NCBI Taxonomy" id="76122"/>
    <lineage>
        <taxon>Bacteria</taxon>
        <taxon>Pseudomonadati</taxon>
        <taxon>Bacteroidota</taxon>
        <taxon>Bacteroidia</taxon>
        <taxon>Bacteroidales</taxon>
        <taxon>Prevotellaceae</taxon>
        <taxon>Alloprevotella</taxon>
    </lineage>
</organism>
<evidence type="ECO:0000313" key="3">
    <source>
        <dbReference type="Proteomes" id="UP000704068"/>
    </source>
</evidence>
<reference evidence="2" key="1">
    <citation type="submission" date="2020-04" db="EMBL/GenBank/DDBJ databases">
        <title>Deep metagenomics examines the oral microbiome during advanced dental caries in children, revealing novel taxa and co-occurrences with host molecules.</title>
        <authorList>
            <person name="Baker J.L."/>
            <person name="Morton J.T."/>
            <person name="Dinis M."/>
            <person name="Alvarez R."/>
            <person name="Tran N.C."/>
            <person name="Knight R."/>
            <person name="Edlund A."/>
        </authorList>
    </citation>
    <scope>NUCLEOTIDE SEQUENCE</scope>
    <source>
        <strain evidence="2">JCVI_34_bin.1</strain>
    </source>
</reference>
<dbReference type="AlphaFoldDB" id="A0A929RWA2"/>
<comment type="caution">
    <text evidence="2">The sequence shown here is derived from an EMBL/GenBank/DDBJ whole genome shotgun (WGS) entry which is preliminary data.</text>
</comment>
<keyword evidence="1" id="KW-0732">Signal</keyword>
<dbReference type="GO" id="GO:0005840">
    <property type="term" value="C:ribosome"/>
    <property type="evidence" value="ECO:0007669"/>
    <property type="project" value="UniProtKB-KW"/>
</dbReference>
<dbReference type="EMBL" id="JABZGR010000013">
    <property type="protein sequence ID" value="MBF0970445.1"/>
    <property type="molecule type" value="Genomic_DNA"/>
</dbReference>
<evidence type="ECO:0000256" key="1">
    <source>
        <dbReference type="SAM" id="SignalP"/>
    </source>
</evidence>
<dbReference type="Proteomes" id="UP000704068">
    <property type="component" value="Unassembled WGS sequence"/>
</dbReference>
<dbReference type="RefSeq" id="WP_303763879.1">
    <property type="nucleotide sequence ID" value="NZ_CAUTAJ010000005.1"/>
</dbReference>
<name>A0A929RWA2_9BACT</name>
<feature type="chain" id="PRO_5036721722" evidence="1">
    <location>
        <begin position="30"/>
        <end position="298"/>
    </location>
</feature>